<dbReference type="OrthoDB" id="6375174at2759"/>
<dbReference type="InterPro" id="IPR009053">
    <property type="entry name" value="Prefoldin"/>
</dbReference>
<dbReference type="CDD" id="cd23156">
    <property type="entry name" value="Prefoldin_3"/>
    <property type="match status" value="1"/>
</dbReference>
<dbReference type="PANTHER" id="PTHR12409:SF0">
    <property type="entry name" value="PREFOLDIN SUBUNIT 3"/>
    <property type="match status" value="1"/>
</dbReference>
<evidence type="ECO:0000256" key="1">
    <source>
        <dbReference type="ARBA" id="ARBA00010048"/>
    </source>
</evidence>
<dbReference type="eggNOG" id="KOG3313">
    <property type="taxonomic scope" value="Eukaryota"/>
</dbReference>
<dbReference type="GO" id="GO:0016272">
    <property type="term" value="C:prefoldin complex"/>
    <property type="evidence" value="ECO:0007669"/>
    <property type="project" value="InterPro"/>
</dbReference>
<dbReference type="GO" id="GO:0015631">
    <property type="term" value="F:tubulin binding"/>
    <property type="evidence" value="ECO:0007669"/>
    <property type="project" value="TreeGrafter"/>
</dbReference>
<dbReference type="AlphaFoldDB" id="K8EQ20"/>
<keyword evidence="5" id="KW-1185">Reference proteome</keyword>
<dbReference type="Proteomes" id="UP000198341">
    <property type="component" value="Chromosome 16"/>
</dbReference>
<dbReference type="GO" id="GO:0007017">
    <property type="term" value="P:microtubule-based process"/>
    <property type="evidence" value="ECO:0007669"/>
    <property type="project" value="TreeGrafter"/>
</dbReference>
<dbReference type="InterPro" id="IPR016655">
    <property type="entry name" value="PFD3"/>
</dbReference>
<proteinExistence type="inferred from homology"/>
<evidence type="ECO:0000313" key="4">
    <source>
        <dbReference type="EMBL" id="CCO20161.1"/>
    </source>
</evidence>
<dbReference type="GO" id="GO:0009409">
    <property type="term" value="P:response to cold"/>
    <property type="evidence" value="ECO:0007669"/>
    <property type="project" value="UniProtKB-ARBA"/>
</dbReference>
<dbReference type="GeneID" id="19011174"/>
<name>K8EQ20_9CHLO</name>
<dbReference type="Pfam" id="PF02996">
    <property type="entry name" value="Prefoldin"/>
    <property type="match status" value="1"/>
</dbReference>
<evidence type="ECO:0000256" key="2">
    <source>
        <dbReference type="ARBA" id="ARBA00023186"/>
    </source>
</evidence>
<dbReference type="RefSeq" id="XP_007508544.1">
    <property type="nucleotide sequence ID" value="XM_007508482.1"/>
</dbReference>
<keyword evidence="3" id="KW-0175">Coiled coil</keyword>
<reference evidence="4 5" key="1">
    <citation type="submission" date="2011-10" db="EMBL/GenBank/DDBJ databases">
        <authorList>
            <person name="Genoscope - CEA"/>
        </authorList>
    </citation>
    <scope>NUCLEOTIDE SEQUENCE [LARGE SCALE GENOMIC DNA]</scope>
    <source>
        <strain evidence="4 5">RCC 1105</strain>
    </source>
</reference>
<dbReference type="PANTHER" id="PTHR12409">
    <property type="entry name" value="PREFOLDIN SUBUNIT 3"/>
    <property type="match status" value="1"/>
</dbReference>
<evidence type="ECO:0000313" key="5">
    <source>
        <dbReference type="Proteomes" id="UP000198341"/>
    </source>
</evidence>
<feature type="coiled-coil region" evidence="3">
    <location>
        <begin position="14"/>
        <end position="55"/>
    </location>
</feature>
<dbReference type="InterPro" id="IPR004127">
    <property type="entry name" value="Prefoldin_subunit_alpha"/>
</dbReference>
<protein>
    <recommendedName>
        <fullName evidence="6">Prefoldin subunit 3</fullName>
    </recommendedName>
</protein>
<dbReference type="SUPFAM" id="SSF46579">
    <property type="entry name" value="Prefoldin"/>
    <property type="match status" value="1"/>
</dbReference>
<organism evidence="4 5">
    <name type="scientific">Bathycoccus prasinos</name>
    <dbReference type="NCBI Taxonomy" id="41875"/>
    <lineage>
        <taxon>Eukaryota</taxon>
        <taxon>Viridiplantae</taxon>
        <taxon>Chlorophyta</taxon>
        <taxon>Mamiellophyceae</taxon>
        <taxon>Mamiellales</taxon>
        <taxon>Bathycoccaceae</taxon>
        <taxon>Bathycoccus</taxon>
    </lineage>
</organism>
<dbReference type="KEGG" id="bpg:Bathy16g00440"/>
<dbReference type="Gene3D" id="1.10.287.370">
    <property type="match status" value="1"/>
</dbReference>
<dbReference type="EMBL" id="FO082263">
    <property type="protein sequence ID" value="CCO20161.1"/>
    <property type="molecule type" value="Genomic_DNA"/>
</dbReference>
<comment type="similarity">
    <text evidence="1">Belongs to the prefoldin subunit alpha family.</text>
</comment>
<dbReference type="GO" id="GO:0006457">
    <property type="term" value="P:protein folding"/>
    <property type="evidence" value="ECO:0007669"/>
    <property type="project" value="InterPro"/>
</dbReference>
<evidence type="ECO:0000256" key="3">
    <source>
        <dbReference type="SAM" id="Coils"/>
    </source>
</evidence>
<evidence type="ECO:0008006" key="6">
    <source>
        <dbReference type="Google" id="ProtNLM"/>
    </source>
</evidence>
<keyword evidence="2" id="KW-0143">Chaperone</keyword>
<dbReference type="GO" id="GO:0005737">
    <property type="term" value="C:cytoplasm"/>
    <property type="evidence" value="ECO:0007669"/>
    <property type="project" value="TreeGrafter"/>
</dbReference>
<dbReference type="GO" id="GO:0007021">
    <property type="term" value="P:tubulin complex assembly"/>
    <property type="evidence" value="ECO:0007669"/>
    <property type="project" value="TreeGrafter"/>
</dbReference>
<gene>
    <name evidence="4" type="ordered locus">Bathy16g00440</name>
</gene>
<accession>K8EQ20</accession>
<sequence>MREENRENAFEPVMRDLQARYEQMKNLERVTQNEKIRLTRKIPEIEKNLEALNALDANHTRRQEEEKEKTTTTTKLKYQLGEASIYAKADIEDPSKVFLWLGANVMLEYPLAEAKQLLETNLENCKKSLIATDGDLAFIKDNATIQEVNLARVYNWDVKRRMEGVLKKDEPRDVAGIER</sequence>
<dbReference type="STRING" id="41875.K8EQ20"/>